<dbReference type="PANTHER" id="PTHR30146">
    <property type="entry name" value="LACI-RELATED TRANSCRIPTIONAL REPRESSOR"/>
    <property type="match status" value="1"/>
</dbReference>
<proteinExistence type="predicted"/>
<dbReference type="PROSITE" id="PS50932">
    <property type="entry name" value="HTH_LACI_2"/>
    <property type="match status" value="1"/>
</dbReference>
<keyword evidence="7" id="KW-1185">Reference proteome</keyword>
<evidence type="ECO:0000259" key="5">
    <source>
        <dbReference type="PROSITE" id="PS50932"/>
    </source>
</evidence>
<dbReference type="Pfam" id="PF00356">
    <property type="entry name" value="LacI"/>
    <property type="match status" value="1"/>
</dbReference>
<dbReference type="Proteomes" id="UP000183376">
    <property type="component" value="Chromosome I"/>
</dbReference>
<gene>
    <name evidence="6" type="ORF">SAMN04489726_7547</name>
</gene>
<accession>A0A1H0D242</accession>
<reference evidence="6 7" key="1">
    <citation type="submission" date="2016-10" db="EMBL/GenBank/DDBJ databases">
        <authorList>
            <person name="de Groot N.N."/>
        </authorList>
    </citation>
    <scope>NUCLEOTIDE SEQUENCE [LARGE SCALE GENOMIC DNA]</scope>
    <source>
        <strain evidence="6 7">DSM 44149</strain>
    </source>
</reference>
<dbReference type="STRING" id="211114.SAMN04489726_7547"/>
<dbReference type="InterPro" id="IPR046335">
    <property type="entry name" value="LacI/GalR-like_sensor"/>
</dbReference>
<evidence type="ECO:0000256" key="1">
    <source>
        <dbReference type="ARBA" id="ARBA00023015"/>
    </source>
</evidence>
<dbReference type="Pfam" id="PF13377">
    <property type="entry name" value="Peripla_BP_3"/>
    <property type="match status" value="1"/>
</dbReference>
<dbReference type="eggNOG" id="COG1609">
    <property type="taxonomic scope" value="Bacteria"/>
</dbReference>
<dbReference type="InterPro" id="IPR010982">
    <property type="entry name" value="Lambda_DNA-bd_dom_sf"/>
</dbReference>
<dbReference type="GO" id="GO:0000976">
    <property type="term" value="F:transcription cis-regulatory region binding"/>
    <property type="evidence" value="ECO:0007669"/>
    <property type="project" value="TreeGrafter"/>
</dbReference>
<protein>
    <submittedName>
        <fullName evidence="6">Transcriptional regulator, LacI family</fullName>
    </submittedName>
</protein>
<dbReference type="InterPro" id="IPR028082">
    <property type="entry name" value="Peripla_BP_I"/>
</dbReference>
<keyword evidence="2" id="KW-0238">DNA-binding</keyword>
<name>A0A1H0D242_ALLAB</name>
<dbReference type="SMART" id="SM00354">
    <property type="entry name" value="HTH_LACI"/>
    <property type="match status" value="1"/>
</dbReference>
<keyword evidence="1" id="KW-0805">Transcription regulation</keyword>
<evidence type="ECO:0000256" key="4">
    <source>
        <dbReference type="SAM" id="MobiDB-lite"/>
    </source>
</evidence>
<keyword evidence="3" id="KW-0804">Transcription</keyword>
<feature type="domain" description="HTH lacI-type" evidence="5">
    <location>
        <begin position="18"/>
        <end position="72"/>
    </location>
</feature>
<evidence type="ECO:0000256" key="3">
    <source>
        <dbReference type="ARBA" id="ARBA00023163"/>
    </source>
</evidence>
<evidence type="ECO:0000313" key="6">
    <source>
        <dbReference type="EMBL" id="SDN64198.1"/>
    </source>
</evidence>
<evidence type="ECO:0000313" key="7">
    <source>
        <dbReference type="Proteomes" id="UP000183376"/>
    </source>
</evidence>
<dbReference type="PANTHER" id="PTHR30146:SF109">
    <property type="entry name" value="HTH-TYPE TRANSCRIPTIONAL REGULATOR GALS"/>
    <property type="match status" value="1"/>
</dbReference>
<dbReference type="InterPro" id="IPR000843">
    <property type="entry name" value="HTH_LacI"/>
</dbReference>
<dbReference type="GO" id="GO:0003700">
    <property type="term" value="F:DNA-binding transcription factor activity"/>
    <property type="evidence" value="ECO:0007669"/>
    <property type="project" value="TreeGrafter"/>
</dbReference>
<evidence type="ECO:0000256" key="2">
    <source>
        <dbReference type="ARBA" id="ARBA00023125"/>
    </source>
</evidence>
<dbReference type="AlphaFoldDB" id="A0A1H0D242"/>
<dbReference type="SUPFAM" id="SSF47413">
    <property type="entry name" value="lambda repressor-like DNA-binding domains"/>
    <property type="match status" value="1"/>
</dbReference>
<dbReference type="CDD" id="cd01392">
    <property type="entry name" value="HTH_LacI"/>
    <property type="match status" value="1"/>
</dbReference>
<dbReference type="SUPFAM" id="SSF53822">
    <property type="entry name" value="Periplasmic binding protein-like I"/>
    <property type="match status" value="1"/>
</dbReference>
<organism evidence="6 7">
    <name type="scientific">Allokutzneria albata</name>
    <name type="common">Kibdelosporangium albatum</name>
    <dbReference type="NCBI Taxonomy" id="211114"/>
    <lineage>
        <taxon>Bacteria</taxon>
        <taxon>Bacillati</taxon>
        <taxon>Actinomycetota</taxon>
        <taxon>Actinomycetes</taxon>
        <taxon>Pseudonocardiales</taxon>
        <taxon>Pseudonocardiaceae</taxon>
        <taxon>Allokutzneria</taxon>
    </lineage>
</organism>
<sequence length="342" mass="36611">MTVHDPGASVARSKPSRPTMRDVADAAGVGVMTVSRVINGAVGVRPSTAERVREAITRLGYQLNHAASTLRRRHHGSMVIALLVDDIANPFYAALAGAVEEEAREHGFTVLFGSAKEDLQRERELVQAFTARRVDGLIAVPTDTEMWRDALTSVTVVFVDRPANGLPVDSVLVDGRSAAERGVRHLLEHGHTRIGYLGDLASIWTAQQRLQGYRDALGEAFDPELVQQGLRDAASAERAARELLGSARPPTALFAANDLITIGAVRAVAECGEGTAVVGFDDIVLADRLSPPLTVLAQDPVEIGTTAARLLFARLDGDDTPRREVVLPATLVVRGSGESRPE</sequence>
<dbReference type="EMBL" id="LT629701">
    <property type="protein sequence ID" value="SDN64198.1"/>
    <property type="molecule type" value="Genomic_DNA"/>
</dbReference>
<dbReference type="PROSITE" id="PS00356">
    <property type="entry name" value="HTH_LACI_1"/>
    <property type="match status" value="1"/>
</dbReference>
<feature type="region of interest" description="Disordered" evidence="4">
    <location>
        <begin position="1"/>
        <end position="20"/>
    </location>
</feature>
<dbReference type="CDD" id="cd06267">
    <property type="entry name" value="PBP1_LacI_sugar_binding-like"/>
    <property type="match status" value="1"/>
</dbReference>
<dbReference type="Gene3D" id="3.40.50.2300">
    <property type="match status" value="2"/>
</dbReference>
<dbReference type="Gene3D" id="1.10.260.40">
    <property type="entry name" value="lambda repressor-like DNA-binding domains"/>
    <property type="match status" value="1"/>
</dbReference>